<feature type="domain" description="STAS" evidence="6">
    <location>
        <begin position="442"/>
        <end position="542"/>
    </location>
</feature>
<keyword evidence="7" id="KW-0934">Plastid</keyword>
<reference evidence="7" key="1">
    <citation type="submission" date="2007-08" db="EMBL/GenBank/DDBJ databases">
        <authorList>
            <person name="Gloeckner G."/>
            <person name="Nowack E."/>
            <person name="Melkonian M."/>
        </authorList>
    </citation>
    <scope>NUCLEOTIDE SEQUENCE</scope>
</reference>
<feature type="transmembrane region" description="Helical" evidence="5">
    <location>
        <begin position="91"/>
        <end position="111"/>
    </location>
</feature>
<dbReference type="PROSITE" id="PS50801">
    <property type="entry name" value="STAS"/>
    <property type="match status" value="1"/>
</dbReference>
<dbReference type="GO" id="GO:0016020">
    <property type="term" value="C:membrane"/>
    <property type="evidence" value="ECO:0007669"/>
    <property type="project" value="UniProtKB-SubCell"/>
</dbReference>
<reference evidence="7" key="2">
    <citation type="journal article" date="2008" name="Curr. Biol.">
        <title>Chromatophore genome sequence of Paulinella sheds light on acquisition of photosynthesis by eukaryotes.</title>
        <authorList>
            <person name="Nowack E.C.M."/>
            <person name="Melkonian M."/>
            <person name="Gloeckner G."/>
        </authorList>
    </citation>
    <scope>NUCLEOTIDE SEQUENCE [LARGE SCALE GENOMIC DNA]</scope>
</reference>
<name>B1X3E8_PAUCH</name>
<feature type="transmembrane region" description="Helical" evidence="5">
    <location>
        <begin position="14"/>
        <end position="34"/>
    </location>
</feature>
<feature type="transmembrane region" description="Helical" evidence="5">
    <location>
        <begin position="374"/>
        <end position="403"/>
    </location>
</feature>
<evidence type="ECO:0000259" key="6">
    <source>
        <dbReference type="PROSITE" id="PS50801"/>
    </source>
</evidence>
<comment type="subcellular location">
    <subcellularLocation>
        <location evidence="1">Membrane</location>
        <topology evidence="1">Multi-pass membrane protein</topology>
    </subcellularLocation>
</comment>
<dbReference type="Pfam" id="PF01740">
    <property type="entry name" value="STAS"/>
    <property type="match status" value="1"/>
</dbReference>
<evidence type="ECO:0000256" key="5">
    <source>
        <dbReference type="SAM" id="Phobius"/>
    </source>
</evidence>
<dbReference type="GeneID" id="6481622"/>
<feature type="transmembrane region" description="Helical" evidence="5">
    <location>
        <begin position="41"/>
        <end position="63"/>
    </location>
</feature>
<dbReference type="SUPFAM" id="SSF52091">
    <property type="entry name" value="SpoIIaa-like"/>
    <property type="match status" value="1"/>
</dbReference>
<dbReference type="AlphaFoldDB" id="B1X3E8"/>
<keyword evidence="2 5" id="KW-0812">Transmembrane</keyword>
<feature type="transmembrane region" description="Helical" evidence="5">
    <location>
        <begin position="197"/>
        <end position="213"/>
    </location>
</feature>
<gene>
    <name evidence="7" type="ordered locus">PCC_0004</name>
</gene>
<accession>B1X3E8</accession>
<proteinExistence type="predicted"/>
<dbReference type="InterPro" id="IPR036513">
    <property type="entry name" value="STAS_dom_sf"/>
</dbReference>
<evidence type="ECO:0000313" key="7">
    <source>
        <dbReference type="EMBL" id="ACB42467.1"/>
    </source>
</evidence>
<keyword evidence="4 5" id="KW-0472">Membrane</keyword>
<dbReference type="Gene3D" id="3.30.750.24">
    <property type="entry name" value="STAS domain"/>
    <property type="match status" value="1"/>
</dbReference>
<keyword evidence="3 5" id="KW-1133">Transmembrane helix</keyword>
<feature type="transmembrane region" description="Helical" evidence="5">
    <location>
        <begin position="324"/>
        <end position="354"/>
    </location>
</feature>
<dbReference type="EMBL" id="CP000815">
    <property type="protein sequence ID" value="ACB42467.1"/>
    <property type="molecule type" value="Genomic_DNA"/>
</dbReference>
<evidence type="ECO:0000256" key="4">
    <source>
        <dbReference type="ARBA" id="ARBA00023136"/>
    </source>
</evidence>
<evidence type="ECO:0000256" key="3">
    <source>
        <dbReference type="ARBA" id="ARBA00022989"/>
    </source>
</evidence>
<dbReference type="Pfam" id="PF00916">
    <property type="entry name" value="Sulfate_transp"/>
    <property type="match status" value="1"/>
</dbReference>
<dbReference type="InterPro" id="IPR002645">
    <property type="entry name" value="STAS_dom"/>
</dbReference>
<feature type="transmembrane region" description="Helical" evidence="5">
    <location>
        <begin position="123"/>
        <end position="142"/>
    </location>
</feature>
<evidence type="ECO:0000256" key="1">
    <source>
        <dbReference type="ARBA" id="ARBA00004141"/>
    </source>
</evidence>
<dbReference type="RefSeq" id="YP_002048677.1">
    <property type="nucleotide sequence ID" value="NC_011087.1"/>
</dbReference>
<dbReference type="InterPro" id="IPR011547">
    <property type="entry name" value="SLC26A/SulP_dom"/>
</dbReference>
<sequence>MLKRISSQYFIGDLFGGITAAVIALPMALAFGIASGIGAAAGLWGAVIVGLVAALFGGTASLISEPTGPMTVMFTAVAANLTAETVNYDNGIAMAFTVVIIAGLFQIILGLCKLGRYITMMPYMVISGFMSGIGMILIILQIPSCLGQAMPAGGIIGILQSLPSLINQTRVPDAILALTTIVILWITPAKIKRICPPQLLALLTGTFLSLLVFKNTDIRTIGIIPGGFPNFIQPHVEFSHLRLMLIDGSILGMLGSIDALLTSVVADSLTRTEHNSNKELVGQGLGNIVSGLFGGLPGAGATMGTVVNIQAGGRTPLSGIIRALILMIVILGAGNLAAGIPLAVLSAIALKVGVDIVDWSFFLRAHHLSTKGAIIMYSVTAMTVLVDVMAAVGVGVFVANVLTIERMSTTQSKTVKTISTADGDVKLSNLEQNLLDEAEGKVLLFQLAGQMIFGVAKAINREHNAISYCKAVIFDVSEISHLGVTSSLALENAILEALEKNRQVFLVGARDFTLNRLKKLGLLECLPFHHIGNNRSNAIAAAVASLD</sequence>
<protein>
    <submittedName>
        <fullName evidence="7">Low affinity sulfate transporter</fullName>
    </submittedName>
</protein>
<evidence type="ECO:0000256" key="2">
    <source>
        <dbReference type="ARBA" id="ARBA00022692"/>
    </source>
</evidence>
<organism evidence="7">
    <name type="scientific">Paulinella chromatophora</name>
    <dbReference type="NCBI Taxonomy" id="39717"/>
    <lineage>
        <taxon>Eukaryota</taxon>
        <taxon>Sar</taxon>
        <taxon>Rhizaria</taxon>
        <taxon>Cercozoa</taxon>
        <taxon>Imbricatea</taxon>
        <taxon>Silicofilosea</taxon>
        <taxon>Euglyphida</taxon>
        <taxon>Paulinellidae</taxon>
        <taxon>Paulinella</taxon>
    </lineage>
</organism>
<dbReference type="GO" id="GO:0055085">
    <property type="term" value="P:transmembrane transport"/>
    <property type="evidence" value="ECO:0007669"/>
    <property type="project" value="InterPro"/>
</dbReference>
<geneLocation type="organellar chromatophore" evidence="7"/>
<dbReference type="CDD" id="cd07042">
    <property type="entry name" value="STAS_SulP_like_sulfate_transporter"/>
    <property type="match status" value="1"/>
</dbReference>
<dbReference type="InterPro" id="IPR001902">
    <property type="entry name" value="SLC26A/SulP_fam"/>
</dbReference>
<dbReference type="PANTHER" id="PTHR11814">
    <property type="entry name" value="SULFATE TRANSPORTER"/>
    <property type="match status" value="1"/>
</dbReference>